<feature type="transmembrane region" description="Helical" evidence="1">
    <location>
        <begin position="37"/>
        <end position="55"/>
    </location>
</feature>
<dbReference type="AlphaFoldDB" id="A0AAE3FZI1"/>
<dbReference type="RefSeq" id="WP_174654061.1">
    <property type="nucleotide sequence ID" value="NZ_JAKRVX010000006.1"/>
</dbReference>
<accession>A0AAE3FZI1</accession>
<dbReference type="Proteomes" id="UP001203207">
    <property type="component" value="Unassembled WGS sequence"/>
</dbReference>
<keyword evidence="1" id="KW-1133">Transmembrane helix</keyword>
<proteinExistence type="predicted"/>
<evidence type="ECO:0000313" key="2">
    <source>
        <dbReference type="EMBL" id="MCL9817908.1"/>
    </source>
</evidence>
<gene>
    <name evidence="2" type="ORF">AArcSt2_13270</name>
</gene>
<keyword evidence="1" id="KW-0472">Membrane</keyword>
<sequence length="65" mass="6688">MNRPLQQAVGWLGVGIVGLSIFAALRGLTQVGAEPNIIAVAAVVCISIVAILSGATKTPRGTPYW</sequence>
<keyword evidence="3" id="KW-1185">Reference proteome</keyword>
<organism evidence="2 3">
    <name type="scientific">Natronocalculus amylovorans</name>
    <dbReference type="NCBI Taxonomy" id="2917812"/>
    <lineage>
        <taxon>Archaea</taxon>
        <taxon>Methanobacteriati</taxon>
        <taxon>Methanobacteriota</taxon>
        <taxon>Stenosarchaea group</taxon>
        <taxon>Halobacteria</taxon>
        <taxon>Halobacteriales</taxon>
        <taxon>Haloferacaceae</taxon>
        <taxon>Natronocalculus</taxon>
    </lineage>
</organism>
<evidence type="ECO:0000256" key="1">
    <source>
        <dbReference type="SAM" id="Phobius"/>
    </source>
</evidence>
<name>A0AAE3FZI1_9EURY</name>
<keyword evidence="1" id="KW-0812">Transmembrane</keyword>
<protein>
    <submittedName>
        <fullName evidence="2">Uncharacterized protein</fullName>
    </submittedName>
</protein>
<dbReference type="EMBL" id="JAKRVX010000006">
    <property type="protein sequence ID" value="MCL9817908.1"/>
    <property type="molecule type" value="Genomic_DNA"/>
</dbReference>
<feature type="transmembrane region" description="Helical" evidence="1">
    <location>
        <begin position="6"/>
        <end position="25"/>
    </location>
</feature>
<reference evidence="2" key="2">
    <citation type="submission" date="2022-02" db="EMBL/GenBank/DDBJ databases">
        <authorList>
            <person name="Elcheninov A.G."/>
            <person name="Sorokin D.Y."/>
            <person name="Kublanov I.V."/>
        </authorList>
    </citation>
    <scope>NUCLEOTIDE SEQUENCE</scope>
    <source>
        <strain evidence="2">AArc-St2</strain>
    </source>
</reference>
<reference evidence="2" key="1">
    <citation type="journal article" date="2022" name="Syst. Appl. Microbiol.">
        <title>Natronocalculus amylovorans gen. nov., sp. nov., and Natranaeroarchaeum aerophilus sp. nov., dominant culturable amylolytic natronoarchaea from hypersaline soda lakes in southwestern Siberia.</title>
        <authorList>
            <person name="Sorokin D.Y."/>
            <person name="Elcheninov A.G."/>
            <person name="Khizhniak T.V."/>
            <person name="Koenen M."/>
            <person name="Bale N.J."/>
            <person name="Damste J.S.S."/>
            <person name="Kublanov I.V."/>
        </authorList>
    </citation>
    <scope>NUCLEOTIDE SEQUENCE</scope>
    <source>
        <strain evidence="2">AArc-St2</strain>
    </source>
</reference>
<comment type="caution">
    <text evidence="2">The sequence shown here is derived from an EMBL/GenBank/DDBJ whole genome shotgun (WGS) entry which is preliminary data.</text>
</comment>
<evidence type="ECO:0000313" key="3">
    <source>
        <dbReference type="Proteomes" id="UP001203207"/>
    </source>
</evidence>